<organism evidence="1 2">
    <name type="scientific">Trametes coccinea (strain BRFM310)</name>
    <name type="common">Pycnoporus coccineus</name>
    <dbReference type="NCBI Taxonomy" id="1353009"/>
    <lineage>
        <taxon>Eukaryota</taxon>
        <taxon>Fungi</taxon>
        <taxon>Dikarya</taxon>
        <taxon>Basidiomycota</taxon>
        <taxon>Agaricomycotina</taxon>
        <taxon>Agaricomycetes</taxon>
        <taxon>Polyporales</taxon>
        <taxon>Polyporaceae</taxon>
        <taxon>Trametes</taxon>
    </lineage>
</organism>
<dbReference type="Proteomes" id="UP000193067">
    <property type="component" value="Unassembled WGS sequence"/>
</dbReference>
<dbReference type="EMBL" id="KZ084103">
    <property type="protein sequence ID" value="OSD02882.1"/>
    <property type="molecule type" value="Genomic_DNA"/>
</dbReference>
<gene>
    <name evidence="1" type="ORF">PYCCODRAFT_315487</name>
</gene>
<name>A0A1Y2ISG9_TRAC3</name>
<evidence type="ECO:0000313" key="1">
    <source>
        <dbReference type="EMBL" id="OSD02882.1"/>
    </source>
</evidence>
<proteinExistence type="predicted"/>
<keyword evidence="2" id="KW-1185">Reference proteome</keyword>
<dbReference type="AlphaFoldDB" id="A0A1Y2ISG9"/>
<sequence length="176" mass="20317">MLVRVGHICSRIAGASPPDHRFRRGYRSEPCRLHFRSFYTLRLAQYGFEWHTSPSEIWQLMLGWPLEHRTELNPPTQASLPIYRLALRHLSQDMFPPSYGMSAAPKGQHTPLARPSEAAQVLLLVFLPSQLHASWARCRTFVRYDCPGRGFSASLQSSVHWIRFQIVRTGSDDHHR</sequence>
<evidence type="ECO:0000313" key="2">
    <source>
        <dbReference type="Proteomes" id="UP000193067"/>
    </source>
</evidence>
<reference evidence="1 2" key="1">
    <citation type="journal article" date="2015" name="Biotechnol. Biofuels">
        <title>Enhanced degradation of softwood versus hardwood by the white-rot fungus Pycnoporus coccineus.</title>
        <authorList>
            <person name="Couturier M."/>
            <person name="Navarro D."/>
            <person name="Chevret D."/>
            <person name="Henrissat B."/>
            <person name="Piumi F."/>
            <person name="Ruiz-Duenas F.J."/>
            <person name="Martinez A.T."/>
            <person name="Grigoriev I.V."/>
            <person name="Riley R."/>
            <person name="Lipzen A."/>
            <person name="Berrin J.G."/>
            <person name="Master E.R."/>
            <person name="Rosso M.N."/>
        </authorList>
    </citation>
    <scope>NUCLEOTIDE SEQUENCE [LARGE SCALE GENOMIC DNA]</scope>
    <source>
        <strain evidence="1 2">BRFM310</strain>
    </source>
</reference>
<protein>
    <submittedName>
        <fullName evidence="1">Uncharacterized protein</fullName>
    </submittedName>
</protein>
<accession>A0A1Y2ISG9</accession>